<reference evidence="2" key="1">
    <citation type="journal article" date="2022" name="Plant J.">
        <title>Strategies of tolerance reflected in two North American maple genomes.</title>
        <authorList>
            <person name="McEvoy S.L."/>
            <person name="Sezen U.U."/>
            <person name="Trouern-Trend A."/>
            <person name="McMahon S.M."/>
            <person name="Schaberg P.G."/>
            <person name="Yang J."/>
            <person name="Wegrzyn J.L."/>
            <person name="Swenson N.G."/>
        </authorList>
    </citation>
    <scope>NUCLEOTIDE SEQUENCE</scope>
    <source>
        <strain evidence="2">NS2018</strain>
    </source>
</reference>
<proteinExistence type="predicted"/>
<dbReference type="Proteomes" id="UP001168877">
    <property type="component" value="Unassembled WGS sequence"/>
</dbReference>
<dbReference type="PANTHER" id="PTHR33223:SF11">
    <property type="entry name" value="ELEMENT PROTEIN, PUTATIVE-RELATED"/>
    <property type="match status" value="1"/>
</dbReference>
<protein>
    <recommendedName>
        <fullName evidence="1">Retrotransposon gag domain-containing protein</fullName>
    </recommendedName>
</protein>
<sequence>MRCFPYCMKDEAKKWLLALPAGSLTTWEVVETKFFSRYYPAWKTREIRGNIATFEEELGKAFHETWDRYKSLLAQCPHHMFPFVLLVQWFYDGLTGLT</sequence>
<accession>A0AA39VPA0</accession>
<reference evidence="2" key="2">
    <citation type="submission" date="2023-06" db="EMBL/GenBank/DDBJ databases">
        <authorList>
            <person name="Swenson N.G."/>
            <person name="Wegrzyn J.L."/>
            <person name="Mcevoy S.L."/>
        </authorList>
    </citation>
    <scope>NUCLEOTIDE SEQUENCE</scope>
    <source>
        <strain evidence="2">NS2018</strain>
        <tissue evidence="2">Leaf</tissue>
    </source>
</reference>
<evidence type="ECO:0000313" key="3">
    <source>
        <dbReference type="Proteomes" id="UP001168877"/>
    </source>
</evidence>
<name>A0AA39VPA0_ACESA</name>
<dbReference type="EMBL" id="JAUESC010000382">
    <property type="protein sequence ID" value="KAK0587697.1"/>
    <property type="molecule type" value="Genomic_DNA"/>
</dbReference>
<feature type="domain" description="Retrotransposon gag" evidence="1">
    <location>
        <begin position="3"/>
        <end position="95"/>
    </location>
</feature>
<keyword evidence="3" id="KW-1185">Reference proteome</keyword>
<dbReference type="InterPro" id="IPR005162">
    <property type="entry name" value="Retrotrans_gag_dom"/>
</dbReference>
<gene>
    <name evidence="2" type="ORF">LWI29_027072</name>
</gene>
<comment type="caution">
    <text evidence="2">The sequence shown here is derived from an EMBL/GenBank/DDBJ whole genome shotgun (WGS) entry which is preliminary data.</text>
</comment>
<dbReference type="AlphaFoldDB" id="A0AA39VPA0"/>
<dbReference type="Pfam" id="PF03732">
    <property type="entry name" value="Retrotrans_gag"/>
    <property type="match status" value="1"/>
</dbReference>
<evidence type="ECO:0000259" key="1">
    <source>
        <dbReference type="Pfam" id="PF03732"/>
    </source>
</evidence>
<organism evidence="2 3">
    <name type="scientific">Acer saccharum</name>
    <name type="common">Sugar maple</name>
    <dbReference type="NCBI Taxonomy" id="4024"/>
    <lineage>
        <taxon>Eukaryota</taxon>
        <taxon>Viridiplantae</taxon>
        <taxon>Streptophyta</taxon>
        <taxon>Embryophyta</taxon>
        <taxon>Tracheophyta</taxon>
        <taxon>Spermatophyta</taxon>
        <taxon>Magnoliopsida</taxon>
        <taxon>eudicotyledons</taxon>
        <taxon>Gunneridae</taxon>
        <taxon>Pentapetalae</taxon>
        <taxon>rosids</taxon>
        <taxon>malvids</taxon>
        <taxon>Sapindales</taxon>
        <taxon>Sapindaceae</taxon>
        <taxon>Hippocastanoideae</taxon>
        <taxon>Acereae</taxon>
        <taxon>Acer</taxon>
    </lineage>
</organism>
<evidence type="ECO:0000313" key="2">
    <source>
        <dbReference type="EMBL" id="KAK0587697.1"/>
    </source>
</evidence>
<dbReference type="PANTHER" id="PTHR33223">
    <property type="entry name" value="CCHC-TYPE DOMAIN-CONTAINING PROTEIN"/>
    <property type="match status" value="1"/>
</dbReference>